<sequence length="103" mass="10884">MTIQASMSTNGDSLPIVSPGVSRGKGDLLTAADIFTSQVIQGQTVYIFCESVIHIAEGSSVTDTDAPIDARSGIYLSVNAGKKLSFKLMGAQDPATVWIHEVR</sequence>
<evidence type="ECO:0000313" key="2">
    <source>
        <dbReference type="Proteomes" id="UP001138989"/>
    </source>
</evidence>
<proteinExistence type="predicted"/>
<dbReference type="EMBL" id="JAINWF010000006">
    <property type="protein sequence ID" value="MCD1608617.1"/>
    <property type="molecule type" value="Genomic_DNA"/>
</dbReference>
<dbReference type="Proteomes" id="UP001138989">
    <property type="component" value="Unassembled WGS sequence"/>
</dbReference>
<comment type="caution">
    <text evidence="1">The sequence shown here is derived from an EMBL/GenBank/DDBJ whole genome shotgun (WGS) entry which is preliminary data.</text>
</comment>
<reference evidence="1" key="1">
    <citation type="submission" date="2021-08" db="EMBL/GenBank/DDBJ databases">
        <title>Isolation and characterization of neutrophilic mixotrophic iron-oxidizing bacteria from deep-sea hydrothermal vents.</title>
        <authorList>
            <person name="He Y."/>
        </authorList>
    </citation>
    <scope>NUCLEOTIDE SEQUENCE</scope>
    <source>
        <strain evidence="1">IOP_13</strain>
    </source>
</reference>
<name>A0A9X1SPA0_9GAMM</name>
<keyword evidence="2" id="KW-1185">Reference proteome</keyword>
<organism evidence="1 2">
    <name type="scientific">Stutzerimonas kunmingensis</name>
    <dbReference type="NCBI Taxonomy" id="1211807"/>
    <lineage>
        <taxon>Bacteria</taxon>
        <taxon>Pseudomonadati</taxon>
        <taxon>Pseudomonadota</taxon>
        <taxon>Gammaproteobacteria</taxon>
        <taxon>Pseudomonadales</taxon>
        <taxon>Pseudomonadaceae</taxon>
        <taxon>Stutzerimonas</taxon>
    </lineage>
</organism>
<dbReference type="AlphaFoldDB" id="A0A9X1SPA0"/>
<accession>A0A9X1SPA0</accession>
<dbReference type="RefSeq" id="WP_230697695.1">
    <property type="nucleotide sequence ID" value="NZ_JAINWF010000006.1"/>
</dbReference>
<evidence type="ECO:0000313" key="1">
    <source>
        <dbReference type="EMBL" id="MCD1608617.1"/>
    </source>
</evidence>
<protein>
    <submittedName>
        <fullName evidence="1">Uncharacterized protein</fullName>
    </submittedName>
</protein>
<gene>
    <name evidence="1" type="ORF">K7H17_12140</name>
</gene>